<dbReference type="GO" id="GO:0000828">
    <property type="term" value="F:inositol hexakisphosphate kinase activity"/>
    <property type="evidence" value="ECO:0007669"/>
    <property type="project" value="TreeGrafter"/>
</dbReference>
<dbReference type="PROSITE" id="PS00616">
    <property type="entry name" value="HIS_ACID_PHOSPHAT_1"/>
    <property type="match status" value="1"/>
</dbReference>
<dbReference type="FunFam" id="3.40.50.11950:FF:000002">
    <property type="entry name" value="Inositol hexakisphosphate and diphosphoinositol-pentakisphosphate kinase"/>
    <property type="match status" value="1"/>
</dbReference>
<evidence type="ECO:0000256" key="14">
    <source>
        <dbReference type="SAM" id="MobiDB-lite"/>
    </source>
</evidence>
<dbReference type="GO" id="GO:0006020">
    <property type="term" value="P:inositol metabolic process"/>
    <property type="evidence" value="ECO:0007669"/>
    <property type="project" value="TreeGrafter"/>
</dbReference>
<feature type="region of interest" description="Disordered" evidence="14">
    <location>
        <begin position="992"/>
        <end position="1017"/>
    </location>
</feature>
<evidence type="ECO:0000256" key="4">
    <source>
        <dbReference type="ARBA" id="ARBA00022490"/>
    </source>
</evidence>
<feature type="region of interest" description="Disordered" evidence="14">
    <location>
        <begin position="1552"/>
        <end position="1578"/>
    </location>
</feature>
<dbReference type="PANTHER" id="PTHR12750">
    <property type="entry name" value="DIPHOSPHOINOSITOL PENTAKISPHOSPHATE KINASE"/>
    <property type="match status" value="1"/>
</dbReference>
<dbReference type="InterPro" id="IPR040557">
    <property type="entry name" value="VIP1_N"/>
</dbReference>
<evidence type="ECO:0000259" key="15">
    <source>
        <dbReference type="Pfam" id="PF18086"/>
    </source>
</evidence>
<comment type="subcellular location">
    <subcellularLocation>
        <location evidence="1 13">Cytoplasm</location>
        <location evidence="1 13">Cytosol</location>
    </subcellularLocation>
</comment>
<feature type="domain" description="VIP1 N-terminal" evidence="15">
    <location>
        <begin position="73"/>
        <end position="162"/>
    </location>
</feature>
<evidence type="ECO:0000313" key="16">
    <source>
        <dbReference type="EMBL" id="KAF3422987.1"/>
    </source>
</evidence>
<evidence type="ECO:0000313" key="17">
    <source>
        <dbReference type="Proteomes" id="UP000655588"/>
    </source>
</evidence>
<dbReference type="GO" id="GO:0005524">
    <property type="term" value="F:ATP binding"/>
    <property type="evidence" value="ECO:0007669"/>
    <property type="project" value="UniProtKB-KW"/>
</dbReference>
<dbReference type="FunFam" id="3.40.50.11950:FF:000003">
    <property type="entry name" value="Inositol hexakisphosphate and diphosphoinositol-pentakisphosphate kinase"/>
    <property type="match status" value="1"/>
</dbReference>
<dbReference type="Gene3D" id="3.40.50.1240">
    <property type="entry name" value="Phosphoglycerate mutase-like"/>
    <property type="match status" value="1"/>
</dbReference>
<evidence type="ECO:0000256" key="1">
    <source>
        <dbReference type="ARBA" id="ARBA00004514"/>
    </source>
</evidence>
<dbReference type="EMBL" id="WNWW01000608">
    <property type="protein sequence ID" value="KAF3422987.1"/>
    <property type="molecule type" value="Genomic_DNA"/>
</dbReference>
<dbReference type="GO" id="GO:0032958">
    <property type="term" value="P:inositol phosphate biosynthetic process"/>
    <property type="evidence" value="ECO:0007669"/>
    <property type="project" value="TreeGrafter"/>
</dbReference>
<dbReference type="PANTHER" id="PTHR12750:SF9">
    <property type="entry name" value="INOSITOL HEXAKISPHOSPHATE AND DIPHOSPHOINOSITOL-PENTAKISPHOSPHATE KINASE"/>
    <property type="match status" value="1"/>
</dbReference>
<feature type="region of interest" description="Disordered" evidence="14">
    <location>
        <begin position="944"/>
        <end position="974"/>
    </location>
</feature>
<evidence type="ECO:0000256" key="6">
    <source>
        <dbReference type="ARBA" id="ARBA00022741"/>
    </source>
</evidence>
<feature type="compositionally biased region" description="Basic and acidic residues" evidence="14">
    <location>
        <begin position="1552"/>
        <end position="1571"/>
    </location>
</feature>
<comment type="catalytic activity">
    <reaction evidence="10">
        <text>1D-myo-inositol hexakisphosphate + ATP = 1-diphospho-1D-myo-inositol 2,3,4,5,6-pentakisphosphate + ADP</text>
        <dbReference type="Rhea" id="RHEA:37459"/>
        <dbReference type="ChEBI" id="CHEBI:30616"/>
        <dbReference type="ChEBI" id="CHEBI:58130"/>
        <dbReference type="ChEBI" id="CHEBI:74946"/>
        <dbReference type="ChEBI" id="CHEBI:456216"/>
        <dbReference type="EC" id="2.7.4.24"/>
    </reaction>
    <physiologicalReaction direction="left-to-right" evidence="10">
        <dbReference type="Rhea" id="RHEA:37460"/>
    </physiologicalReaction>
</comment>
<dbReference type="FunFam" id="3.30.470.20:FF:000003">
    <property type="entry name" value="Inositol hexakisphosphate and diphosphoinositol-pentakisphosphate kinase"/>
    <property type="match status" value="1"/>
</dbReference>
<evidence type="ECO:0000256" key="5">
    <source>
        <dbReference type="ARBA" id="ARBA00022679"/>
    </source>
</evidence>
<evidence type="ECO:0000256" key="12">
    <source>
        <dbReference type="ARBA" id="ARBA00071668"/>
    </source>
</evidence>
<feature type="compositionally biased region" description="Low complexity" evidence="14">
    <location>
        <begin position="1436"/>
        <end position="1447"/>
    </location>
</feature>
<keyword evidence="8 13" id="KW-0067">ATP-binding</keyword>
<dbReference type="Pfam" id="PF18086">
    <property type="entry name" value="PPIP5K2_N"/>
    <property type="match status" value="1"/>
</dbReference>
<dbReference type="Pfam" id="PF00328">
    <property type="entry name" value="His_Phos_2"/>
    <property type="match status" value="1"/>
</dbReference>
<feature type="region of interest" description="Disordered" evidence="14">
    <location>
        <begin position="1341"/>
        <end position="1362"/>
    </location>
</feature>
<sequence length="1743" mass="195418">MSYTELEHGYQGLRSASRPIFYVGDLSSVQPTLVGPVASSIYRSSKRAELSDGCSNDDGCMGGSDLEGEGKQVLVGICAMAKKSQSKPMKEILTRLEEFEYIKIVVFPEEVILKESVEDWPVVDCLISFHSKGFPLDKAINYANLRNPFIINNLPMQYDIQDRRRVYAILESEGIEIPRYAVLDRDSSDPKHHELVESEDHVEVNGVTFNKPFVEKPVSAEDHNIYIYYPTSAGGGSQRLFRKIGSRSSVYSPESRVRKTGSYIYEDFMPTDGTDVKVYTVGPDYAHAEARKSPALDGKVERDSEGKEIRYPVILSNAEKLISRKVCLAFKQTVCGFDLLRANGQSFVCDVNGFSFVKNSNKYYDDCAKILGNMILRELAPTLHIPWSVPFQLDDPPIVPTTFGKMMELRCVVAVIRHGDRTPKQKMKVEVRHPKFFEIFAKYDGYKHGHIKLKRPKQLQEILDTARSLLAEIQHRAAGPELEEKQGKLEQLKSVLEMYGHFSGINRKVQMKYQPRGRPRGSSSDDDRLGEPSLVLILKWGGELTPAGRIQAEELGRIFRCMYPGGQGRHLSGDYAGAQGLGLLRLHSTFRHDLKIYASDEGRVQMTAAAFAKGLLALEGELTPILVQMVKSANTNGLLDNDCDSSKYQNMVKTRLHELLQQDREFTREDREQINPGNALSINAAMDFVKNPVRCCQHVHTLIQKLMDIVRIKKDDPKTKDAILYHGETWELMGRRWGKIEKDFCTKNKRFDISKIPDIYDCIKYDLQHNNHTLQFEHAEELYIYSKYLADIVIPQEYGLTVQEKLTIGQGICTPLLKKIRADLQRNIEESGEETVNRLNPRYSHGVSSPGRHVRTRLYFTSESHVHSLLTVLRYGGLLDVVKDEQWRRAMEYVSMVSELNYMSQIVVMLYEDPTKDPSSEERFHVELHFSPGVNCCVQKNLPPGPGFRPHSRNESSHNVGESGGSAQDTISQCSTRIEEEDVELGILEDDFMNPPLQSETPPPTIESDTVDAMDSPTTSRAVDMMDLHPNMMDEPFDSGFLQSSAPIPISARTVAGHEAARLGSQLAASQRQRRDAERSTIVEPRARSYDYQRQDKSEKAADKLQYQSLDAVNKEERSGQVSLNVPTGKLGLPHSFSSPEFPVPSLETSVSCSTPLVTLHTSPLISPNNRTTSNATSVVVPIICSSFFNVDHEPDVPDDDFDPLISQSKKYGRSRSEMILPGIERSDTRPSIIQPDPTCTARRHRHSISGQMSYFKLLGYSINKKLTGSANSLFSTAVISGSSSAPNLKDMVPPHASAVAAIEGFGGVPPIRPLETLHNALSLRQLDSFLEMMTSAPLFRTPASSPPKYPSPAGSTHESVNQNLSIGGISREYHSSDLEAVRYRKKLSKPPLYITPTPIQYKPSNDGEPCDIRNQLSPTSPNSTGWSSEPQSFLSSEPSSPAPTSTGECSMSISLISNDGAQAFNVGPKFPTTPCLDVDFNEFCINIDQEHREGRGSVSYTDYYSNEDGQIRNCGFGAGFNSNIQKIMRTNDDLPADNMDDDEDHTITLKQTEEQKKQDVKQIFEQKENPSTKSNNSSYKKIGRFLVESMEITDEDVRIKETDNVDKTRSSTLQKTESFNAERMQKNKDGTEIAQEQKKLHSFSSCKRKNFSRSQSVSMPKTSTQKLETNYSYKCTSKLSSLSNMSDEDLENWKQSMMESKDSCSEMKSKEPILTVASSMTGNSSVTIGFNVQDEKEEKPDF</sequence>
<comment type="catalytic activity">
    <reaction evidence="9">
        <text>5-diphospho-1D-myo-inositol 1,2,3,4,6-pentakisphosphate + ATP + H(+) = 1,5-bis(diphospho)-1D-myo-inositol 2,3,4,6-tetrakisphosphate + ADP</text>
        <dbReference type="Rhea" id="RHEA:10276"/>
        <dbReference type="ChEBI" id="CHEBI:15378"/>
        <dbReference type="ChEBI" id="CHEBI:30616"/>
        <dbReference type="ChEBI" id="CHEBI:58628"/>
        <dbReference type="ChEBI" id="CHEBI:77983"/>
        <dbReference type="ChEBI" id="CHEBI:456216"/>
        <dbReference type="EC" id="2.7.4.24"/>
    </reaction>
    <physiologicalReaction direction="left-to-right" evidence="9">
        <dbReference type="Rhea" id="RHEA:10277"/>
    </physiologicalReaction>
</comment>
<evidence type="ECO:0000256" key="9">
    <source>
        <dbReference type="ARBA" id="ARBA00033696"/>
    </source>
</evidence>
<dbReference type="GO" id="GO:0016791">
    <property type="term" value="F:phosphatase activity"/>
    <property type="evidence" value="ECO:0007669"/>
    <property type="project" value="UniProtKB-ARBA"/>
</dbReference>
<keyword evidence="17" id="KW-1185">Reference proteome</keyword>
<dbReference type="Gene3D" id="3.40.50.11950">
    <property type="match status" value="1"/>
</dbReference>
<keyword evidence="7 13" id="KW-0418">Kinase</keyword>
<feature type="region of interest" description="Disordered" evidence="14">
    <location>
        <begin position="1395"/>
        <end position="1451"/>
    </location>
</feature>
<feature type="compositionally biased region" description="Polar residues" evidence="14">
    <location>
        <begin position="957"/>
        <end position="974"/>
    </location>
</feature>
<name>A0A833RUE6_9HYME</name>
<reference evidence="16" key="1">
    <citation type="submission" date="2019-11" db="EMBL/GenBank/DDBJ databases">
        <title>The nuclear and mitochondrial genomes of Frieseomelitta varia - a highly eusocial stingless bee (Meliponini) with a permanently sterile worker caste.</title>
        <authorList>
            <person name="Freitas F.C.P."/>
            <person name="Lourenco A.P."/>
            <person name="Nunes F.M.F."/>
            <person name="Paschoal A.R."/>
            <person name="Abreu F.C.P."/>
            <person name="Barbin F.O."/>
            <person name="Bataglia L."/>
            <person name="Cardoso-Junior C.A.M."/>
            <person name="Cervoni M.S."/>
            <person name="Silva S.R."/>
            <person name="Dalarmi F."/>
            <person name="Del Lama M.A."/>
            <person name="Depintor T.S."/>
            <person name="Ferreira K.M."/>
            <person name="Goria P.S."/>
            <person name="Jaskot M.C."/>
            <person name="Lago D.C."/>
            <person name="Luna-Lucena D."/>
            <person name="Moda L.M."/>
            <person name="Nascimento L."/>
            <person name="Pedrino M."/>
            <person name="Rabico F.O."/>
            <person name="Sanches F.C."/>
            <person name="Santos D.E."/>
            <person name="Santos C.G."/>
            <person name="Vieira J."/>
            <person name="Lopes T.F."/>
            <person name="Barchuk A.R."/>
            <person name="Hartfelder K."/>
            <person name="Simoes Z.L.P."/>
            <person name="Bitondi M.M.G."/>
            <person name="Pinheiro D.G."/>
        </authorList>
    </citation>
    <scope>NUCLEOTIDE SEQUENCE</scope>
    <source>
        <strain evidence="16">USP_RPSP 00005682</strain>
        <tissue evidence="16">Whole individual</tissue>
    </source>
</reference>
<keyword evidence="5 13" id="KW-0808">Transferase</keyword>
<evidence type="ECO:0000256" key="2">
    <source>
        <dbReference type="ARBA" id="ARBA00005609"/>
    </source>
</evidence>
<evidence type="ECO:0000256" key="7">
    <source>
        <dbReference type="ARBA" id="ARBA00022777"/>
    </source>
</evidence>
<dbReference type="InterPro" id="IPR029033">
    <property type="entry name" value="His_PPase_superfam"/>
</dbReference>
<dbReference type="CDD" id="cd07061">
    <property type="entry name" value="HP_HAP_like"/>
    <property type="match status" value="1"/>
</dbReference>
<comment type="similarity">
    <text evidence="2 13">Belongs to the histidine acid phosphatase family. VIP1 subfamily.</text>
</comment>
<dbReference type="GO" id="GO:0005829">
    <property type="term" value="C:cytosol"/>
    <property type="evidence" value="ECO:0007669"/>
    <property type="project" value="UniProtKB-SubCell"/>
</dbReference>
<comment type="function">
    <text evidence="11">Bifunctional inositol kinase that acts in concert with the IP6K kinases to synthesize the diphosphate group-containing inositol pyrophosphates diphosphoinositol pentakisphosphate, PP-InsP5, and bis-diphosphoinositol tetrakisphosphate, (PP)2-InsP4. PP-InsP5 and (PP)2-InsP4, also respectively called InsP7 and InsP8, may regulate a variety of cellular processes, including apoptosis, vesicle trafficking, cytoskeletal dynamics, and exocytosis. Phosphorylates inositol hexakisphosphate (InsP6) at position 1 to produce PP-InsP5 which is in turn phosphorylated by IP6Ks to produce (PP)2-InsP4. Alternatively, phosphorylates PP-InsP5 at position 1, produced by IP6Ks from InsP6, to produce (PP)2-InsP4.</text>
</comment>
<dbReference type="SUPFAM" id="SSF53254">
    <property type="entry name" value="Phosphoglycerate mutase-like"/>
    <property type="match status" value="1"/>
</dbReference>
<keyword evidence="6 13" id="KW-0547">Nucleotide-binding</keyword>
<organism evidence="16 17">
    <name type="scientific">Frieseomelitta varia</name>
    <dbReference type="NCBI Taxonomy" id="561572"/>
    <lineage>
        <taxon>Eukaryota</taxon>
        <taxon>Metazoa</taxon>
        <taxon>Ecdysozoa</taxon>
        <taxon>Arthropoda</taxon>
        <taxon>Hexapoda</taxon>
        <taxon>Insecta</taxon>
        <taxon>Pterygota</taxon>
        <taxon>Neoptera</taxon>
        <taxon>Endopterygota</taxon>
        <taxon>Hymenoptera</taxon>
        <taxon>Apocrita</taxon>
        <taxon>Aculeata</taxon>
        <taxon>Apoidea</taxon>
        <taxon>Anthophila</taxon>
        <taxon>Apidae</taxon>
        <taxon>Frieseomelitta</taxon>
    </lineage>
</organism>
<accession>A0A833RUE6</accession>
<evidence type="ECO:0000256" key="8">
    <source>
        <dbReference type="ARBA" id="ARBA00022840"/>
    </source>
</evidence>
<evidence type="ECO:0000256" key="11">
    <source>
        <dbReference type="ARBA" id="ARBA00055071"/>
    </source>
</evidence>
<keyword evidence="4 13" id="KW-0963">Cytoplasm</keyword>
<dbReference type="Gene3D" id="3.30.470.20">
    <property type="entry name" value="ATP-grasp fold, B domain"/>
    <property type="match status" value="1"/>
</dbReference>
<protein>
    <recommendedName>
        <fullName evidence="12 13">Inositol hexakisphosphate and diphosphoinositol-pentakisphosphate kinase</fullName>
        <ecNumber evidence="3 13">2.7.4.24</ecNumber>
    </recommendedName>
</protein>
<feature type="compositionally biased region" description="Polar residues" evidence="14">
    <location>
        <begin position="1415"/>
        <end position="1435"/>
    </location>
</feature>
<gene>
    <name evidence="16" type="ORF">E2986_05773</name>
</gene>
<comment type="caution">
    <text evidence="16">The sequence shown here is derived from an EMBL/GenBank/DDBJ whole genome shotgun (WGS) entry which is preliminary data.</text>
</comment>
<dbReference type="GO" id="GO:0033857">
    <property type="term" value="F:5-diphosphoinositol pentakisphosphate 1-kinase activity"/>
    <property type="evidence" value="ECO:0007669"/>
    <property type="project" value="TreeGrafter"/>
</dbReference>
<dbReference type="InterPro" id="IPR033379">
    <property type="entry name" value="Acid_Pase_AS"/>
</dbReference>
<dbReference type="EC" id="2.7.4.24" evidence="3 13"/>
<dbReference type="InterPro" id="IPR000560">
    <property type="entry name" value="His_Pase_clade-2"/>
</dbReference>
<evidence type="ECO:0000256" key="3">
    <source>
        <dbReference type="ARBA" id="ARBA00012893"/>
    </source>
</evidence>
<evidence type="ECO:0000256" key="13">
    <source>
        <dbReference type="RuleBase" id="RU365032"/>
    </source>
</evidence>
<proteinExistence type="inferred from homology"/>
<dbReference type="Proteomes" id="UP000655588">
    <property type="component" value="Unassembled WGS sequence"/>
</dbReference>
<dbReference type="InterPro" id="IPR037446">
    <property type="entry name" value="His_Pase_VIP1"/>
</dbReference>
<evidence type="ECO:0000256" key="10">
    <source>
        <dbReference type="ARBA" id="ARBA00034629"/>
    </source>
</evidence>